<keyword evidence="2" id="KW-1185">Reference proteome</keyword>
<dbReference type="Proteomes" id="UP000537131">
    <property type="component" value="Unassembled WGS sequence"/>
</dbReference>
<reference evidence="1 2" key="1">
    <citation type="submission" date="2020-06" db="EMBL/GenBank/DDBJ databases">
        <title>Complete Genome Sequence of Clostridium muelleri sp. nov. P21T, an Acid-Alcohol Producing Acetogen Isolated from Old Hay.</title>
        <authorList>
            <person name="Duncan K.E."/>
            <person name="Tanner R.S."/>
        </authorList>
    </citation>
    <scope>NUCLEOTIDE SEQUENCE [LARGE SCALE GENOMIC DNA]</scope>
    <source>
        <strain evidence="1 2">P21</strain>
    </source>
</reference>
<name>A0A7Y0ELX8_9CLOT</name>
<organism evidence="1 2">
    <name type="scientific">Clostridium muellerianum</name>
    <dbReference type="NCBI Taxonomy" id="2716538"/>
    <lineage>
        <taxon>Bacteria</taxon>
        <taxon>Bacillati</taxon>
        <taxon>Bacillota</taxon>
        <taxon>Clostridia</taxon>
        <taxon>Eubacteriales</taxon>
        <taxon>Clostridiaceae</taxon>
        <taxon>Clostridium</taxon>
    </lineage>
</organism>
<protein>
    <submittedName>
        <fullName evidence="1">Uncharacterized protein</fullName>
    </submittedName>
</protein>
<evidence type="ECO:0000313" key="1">
    <source>
        <dbReference type="EMBL" id="NMM65904.1"/>
    </source>
</evidence>
<gene>
    <name evidence="1" type="ORF">HBE96_25335</name>
</gene>
<comment type="caution">
    <text evidence="1">The sequence shown here is derived from an EMBL/GenBank/DDBJ whole genome shotgun (WGS) entry which is preliminary data.</text>
</comment>
<proteinExistence type="predicted"/>
<accession>A0A7Y0ELX8</accession>
<dbReference type="EMBL" id="JABBNI010000067">
    <property type="protein sequence ID" value="NMM65904.1"/>
    <property type="molecule type" value="Genomic_DNA"/>
</dbReference>
<dbReference type="AlphaFoldDB" id="A0A7Y0ELX8"/>
<evidence type="ECO:0000313" key="2">
    <source>
        <dbReference type="Proteomes" id="UP000537131"/>
    </source>
</evidence>
<sequence>MFARKNKKEILAIFLEAADELKQTILLSDNLEEYIKNSLPLIAVLIENAAPLKKYTSQYAIDITEARDNEKMLYDCLQSYVASLPAQKQLWMDKAVEALYDSSIAQE</sequence>